<evidence type="ECO:0000256" key="3">
    <source>
        <dbReference type="ARBA" id="ARBA00022729"/>
    </source>
</evidence>
<dbReference type="PATRIC" id="fig|1486262.3.peg.2585"/>
<dbReference type="KEGG" id="mey:TM49_12500"/>
<dbReference type="GO" id="GO:0042956">
    <property type="term" value="P:maltodextrin transmembrane transport"/>
    <property type="evidence" value="ECO:0007669"/>
    <property type="project" value="TreeGrafter"/>
</dbReference>
<dbReference type="PANTHER" id="PTHR30061">
    <property type="entry name" value="MALTOSE-BINDING PERIPLASMIC PROTEIN"/>
    <property type="match status" value="1"/>
</dbReference>
<protein>
    <submittedName>
        <fullName evidence="6">ABC transporter substrate-binding protein</fullName>
    </submittedName>
</protein>
<dbReference type="GO" id="GO:0055052">
    <property type="term" value="C:ATP-binding cassette (ABC) transporter complex, substrate-binding subunit-containing"/>
    <property type="evidence" value="ECO:0007669"/>
    <property type="project" value="TreeGrafter"/>
</dbReference>
<keyword evidence="3 5" id="KW-0732">Signal</keyword>
<dbReference type="HOGENOM" id="CLU_031285_10_1_5"/>
<comment type="similarity">
    <text evidence="1">Belongs to the bacterial solute-binding protein 1 family.</text>
</comment>
<dbReference type="AlphaFoldDB" id="A0A0D5LRA7"/>
<evidence type="ECO:0000313" key="7">
    <source>
        <dbReference type="Proteomes" id="UP000032611"/>
    </source>
</evidence>
<dbReference type="SUPFAM" id="SSF53850">
    <property type="entry name" value="Periplasmic binding protein-like II"/>
    <property type="match status" value="1"/>
</dbReference>
<feature type="chain" id="PRO_5002295349" evidence="5">
    <location>
        <begin position="25"/>
        <end position="406"/>
    </location>
</feature>
<keyword evidence="2" id="KW-0813">Transport</keyword>
<dbReference type="GO" id="GO:0015768">
    <property type="term" value="P:maltose transport"/>
    <property type="evidence" value="ECO:0007669"/>
    <property type="project" value="TreeGrafter"/>
</dbReference>
<dbReference type="PANTHER" id="PTHR30061:SF50">
    <property type="entry name" value="MALTOSE_MALTODEXTRIN-BINDING PERIPLASMIC PROTEIN"/>
    <property type="match status" value="1"/>
</dbReference>
<dbReference type="Pfam" id="PF01547">
    <property type="entry name" value="SBP_bac_1"/>
    <property type="match status" value="1"/>
</dbReference>
<dbReference type="EMBL" id="CP010803">
    <property type="protein sequence ID" value="AJY46307.1"/>
    <property type="molecule type" value="Genomic_DNA"/>
</dbReference>
<dbReference type="Gene3D" id="3.40.190.10">
    <property type="entry name" value="Periplasmic binding protein-like II"/>
    <property type="match status" value="2"/>
</dbReference>
<evidence type="ECO:0000256" key="4">
    <source>
        <dbReference type="ARBA" id="ARBA00022764"/>
    </source>
</evidence>
<dbReference type="GO" id="GO:1901982">
    <property type="term" value="F:maltose binding"/>
    <property type="evidence" value="ECO:0007669"/>
    <property type="project" value="TreeGrafter"/>
</dbReference>
<dbReference type="OrthoDB" id="9805950at2"/>
<dbReference type="STRING" id="1486262.TM49_12500"/>
<reference evidence="6 7" key="1">
    <citation type="journal article" date="2015" name="Genome Announc.">
        <title>Complete genome sequence of Martelella endophytica YC6887, which has antifungal activity associated with a halophyte.</title>
        <authorList>
            <person name="Khan A."/>
            <person name="Khan H."/>
            <person name="Chung E.J."/>
            <person name="Hossain M.T."/>
            <person name="Chung Y.R."/>
        </authorList>
    </citation>
    <scope>NUCLEOTIDE SEQUENCE [LARGE SCALE GENOMIC DNA]</scope>
    <source>
        <strain evidence="6">YC6887</strain>
    </source>
</reference>
<organism evidence="6 7">
    <name type="scientific">Martelella endophytica</name>
    <dbReference type="NCBI Taxonomy" id="1486262"/>
    <lineage>
        <taxon>Bacteria</taxon>
        <taxon>Pseudomonadati</taxon>
        <taxon>Pseudomonadota</taxon>
        <taxon>Alphaproteobacteria</taxon>
        <taxon>Hyphomicrobiales</taxon>
        <taxon>Aurantimonadaceae</taxon>
        <taxon>Martelella</taxon>
    </lineage>
</organism>
<evidence type="ECO:0000313" key="6">
    <source>
        <dbReference type="EMBL" id="AJY46307.1"/>
    </source>
</evidence>
<name>A0A0D5LRA7_MAREN</name>
<evidence type="ECO:0000256" key="2">
    <source>
        <dbReference type="ARBA" id="ARBA00022448"/>
    </source>
</evidence>
<accession>A0A0D5LRA7</accession>
<dbReference type="Proteomes" id="UP000032611">
    <property type="component" value="Chromosome"/>
</dbReference>
<dbReference type="RefSeq" id="WP_045681671.1">
    <property type="nucleotide sequence ID" value="NZ_CP010803.1"/>
</dbReference>
<evidence type="ECO:0000256" key="1">
    <source>
        <dbReference type="ARBA" id="ARBA00008520"/>
    </source>
</evidence>
<sequence length="406" mass="44527">MKYLSALVCASAIATITLSAPAFAAPVTINLWAVDRPDQPAPQLVDDFNASQDEIHVEYRQIQFADLMSDVMRAYAVGKAPDIYAVDVPFNAMLASKGALLDLTDMAETSDVIHVDDYYAGPIASATWDGELYGIPKATNTIALFYNEDMFKAAGIDTPPATWDELLEDARKLNDPSKEVYGLAFSAQASEQGTFQFLPWVQMAGGSWDKVNGPGGVEALTFWKQILDEGLASPDTISRSQWNSMSTFITGNAAMAISGPWELDRLSKEADFNWKLALLPVEKEGGPRSSAIGDYNWVVFKSTKHPEEAFKVLEYMASQDKDMYQRFGQLPAEKDIEIPSTGDAEMDQALKVFQEQLQYAQPRGPSAEWPKVSKAIQNALQAALTGDATPQEALDQAQSQIDKLVN</sequence>
<keyword evidence="4" id="KW-0574">Periplasm</keyword>
<feature type="signal peptide" evidence="5">
    <location>
        <begin position="1"/>
        <end position="24"/>
    </location>
</feature>
<gene>
    <name evidence="6" type="ORF">TM49_12500</name>
</gene>
<dbReference type="InterPro" id="IPR006059">
    <property type="entry name" value="SBP"/>
</dbReference>
<evidence type="ECO:0000256" key="5">
    <source>
        <dbReference type="SAM" id="SignalP"/>
    </source>
</evidence>
<dbReference type="CDD" id="cd13585">
    <property type="entry name" value="PBP2_TMBP_like"/>
    <property type="match status" value="1"/>
</dbReference>
<keyword evidence="7" id="KW-1185">Reference proteome</keyword>
<proteinExistence type="inferred from homology"/>